<evidence type="ECO:0000313" key="1">
    <source>
        <dbReference type="EMBL" id="MPN35314.1"/>
    </source>
</evidence>
<name>A0A645HGR4_9ZZZZ</name>
<sequence length="75" mass="8742">MIGKIKKLNKAITEDPVLGEGFQIGHSYFCELSCPEERIAEIIEYDILPTISEYWFDDIEKIENWRKELHGILDG</sequence>
<protein>
    <submittedName>
        <fullName evidence="1">5-methylcytosine-specific restriction enzyme B</fullName>
        <ecNumber evidence="1">3.1.21.-</ecNumber>
    </submittedName>
</protein>
<reference evidence="1" key="1">
    <citation type="submission" date="2019-08" db="EMBL/GenBank/DDBJ databases">
        <authorList>
            <person name="Kucharzyk K."/>
            <person name="Murdoch R.W."/>
            <person name="Higgins S."/>
            <person name="Loffler F."/>
        </authorList>
    </citation>
    <scope>NUCLEOTIDE SEQUENCE</scope>
</reference>
<gene>
    <name evidence="1" type="primary">mcrB_4</name>
    <name evidence="1" type="ORF">SDC9_182811</name>
</gene>
<dbReference type="GO" id="GO:0016787">
    <property type="term" value="F:hydrolase activity"/>
    <property type="evidence" value="ECO:0007669"/>
    <property type="project" value="UniProtKB-KW"/>
</dbReference>
<keyword evidence="1" id="KW-0378">Hydrolase</keyword>
<dbReference type="EMBL" id="VSSQ01088818">
    <property type="protein sequence ID" value="MPN35314.1"/>
    <property type="molecule type" value="Genomic_DNA"/>
</dbReference>
<dbReference type="AlphaFoldDB" id="A0A645HGR4"/>
<accession>A0A645HGR4</accession>
<organism evidence="1">
    <name type="scientific">bioreactor metagenome</name>
    <dbReference type="NCBI Taxonomy" id="1076179"/>
    <lineage>
        <taxon>unclassified sequences</taxon>
        <taxon>metagenomes</taxon>
        <taxon>ecological metagenomes</taxon>
    </lineage>
</organism>
<dbReference type="EC" id="3.1.21.-" evidence="1"/>
<proteinExistence type="predicted"/>
<comment type="caution">
    <text evidence="1">The sequence shown here is derived from an EMBL/GenBank/DDBJ whole genome shotgun (WGS) entry which is preliminary data.</text>
</comment>